<dbReference type="InterPro" id="IPR000847">
    <property type="entry name" value="LysR_HTH_N"/>
</dbReference>
<keyword evidence="2" id="KW-0805">Transcription regulation</keyword>
<dbReference type="SUPFAM" id="SSF46785">
    <property type="entry name" value="Winged helix' DNA-binding domain"/>
    <property type="match status" value="1"/>
</dbReference>
<dbReference type="InterPro" id="IPR050176">
    <property type="entry name" value="LTTR"/>
</dbReference>
<evidence type="ECO:0000259" key="5">
    <source>
        <dbReference type="PROSITE" id="PS50931"/>
    </source>
</evidence>
<evidence type="ECO:0000256" key="1">
    <source>
        <dbReference type="ARBA" id="ARBA00009437"/>
    </source>
</evidence>
<comment type="similarity">
    <text evidence="1">Belongs to the LysR transcriptional regulatory family.</text>
</comment>
<evidence type="ECO:0000256" key="3">
    <source>
        <dbReference type="ARBA" id="ARBA00023125"/>
    </source>
</evidence>
<dbReference type="NCBIfam" id="NF009888">
    <property type="entry name" value="PRK13348.1"/>
    <property type="match status" value="1"/>
</dbReference>
<dbReference type="PANTHER" id="PTHR30579:SF2">
    <property type="entry name" value="HTH-TYPE TRANSCRIPTIONAL REGULATOR ARGP"/>
    <property type="match status" value="1"/>
</dbReference>
<dbReference type="Gene3D" id="1.10.10.10">
    <property type="entry name" value="Winged helix-like DNA-binding domain superfamily/Winged helix DNA-binding domain"/>
    <property type="match status" value="1"/>
</dbReference>
<dbReference type="PROSITE" id="PS50931">
    <property type="entry name" value="HTH_LYSR"/>
    <property type="match status" value="1"/>
</dbReference>
<feature type="domain" description="HTH lysR-type" evidence="5">
    <location>
        <begin position="1"/>
        <end position="58"/>
    </location>
</feature>
<evidence type="ECO:0000256" key="2">
    <source>
        <dbReference type="ARBA" id="ARBA00023015"/>
    </source>
</evidence>
<dbReference type="Pfam" id="PF03466">
    <property type="entry name" value="LysR_substrate"/>
    <property type="match status" value="1"/>
</dbReference>
<dbReference type="InterPro" id="IPR005119">
    <property type="entry name" value="LysR_subst-bd"/>
</dbReference>
<dbReference type="Gene3D" id="3.40.190.290">
    <property type="match status" value="1"/>
</dbReference>
<dbReference type="EMBL" id="JAZHGA010000026">
    <property type="protein sequence ID" value="MEM5343692.1"/>
    <property type="molecule type" value="Genomic_DNA"/>
</dbReference>
<name>A0ABU9R9G8_9BURK</name>
<dbReference type="PRINTS" id="PR00039">
    <property type="entry name" value="HTHLYSR"/>
</dbReference>
<dbReference type="InterPro" id="IPR036390">
    <property type="entry name" value="WH_DNA-bd_sf"/>
</dbReference>
<dbReference type="NCBIfam" id="TIGR03298">
    <property type="entry name" value="argP"/>
    <property type="match status" value="1"/>
</dbReference>
<accession>A0ABU9R9G8</accession>
<dbReference type="InterPro" id="IPR036388">
    <property type="entry name" value="WH-like_DNA-bd_sf"/>
</dbReference>
<sequence length="302" mass="32478">MVFDRQQLETFAVVVELGHFGRAASALNITRGAVSQRINALEASLGTPLLVREGAVPTPPGEALLRHIQVLRTLEAETFKQIKPEASERTRVAIAVNADSLATWFESVACDIAKDEFVLELIVDDQDHTLPILARGEAMGGVSTENTAPIGFVAEHIGAMEYECVASPSFAQAHFVHGLTLHSILAVPAVLFNRKDGLHGQFLERLLGFPVSGYSTHYFPSPGALLAAIQAGVGYGLVPCLQARPLTESGALVALAPNHKVSVALYWHHWTTAPANARTVSEKVMYHARRCLVQPTPALPSA</sequence>
<evidence type="ECO:0000313" key="7">
    <source>
        <dbReference type="Proteomes" id="UP001481677"/>
    </source>
</evidence>
<dbReference type="Proteomes" id="UP001481677">
    <property type="component" value="Unassembled WGS sequence"/>
</dbReference>
<comment type="caution">
    <text evidence="6">The sequence shown here is derived from an EMBL/GenBank/DDBJ whole genome shotgun (WGS) entry which is preliminary data.</text>
</comment>
<gene>
    <name evidence="6" type="ORF">V4C56_29245</name>
</gene>
<organism evidence="6 7">
    <name type="scientific">Paraburkholderia azotifigens</name>
    <dbReference type="NCBI Taxonomy" id="2057004"/>
    <lineage>
        <taxon>Bacteria</taxon>
        <taxon>Pseudomonadati</taxon>
        <taxon>Pseudomonadota</taxon>
        <taxon>Betaproteobacteria</taxon>
        <taxon>Burkholderiales</taxon>
        <taxon>Burkholderiaceae</taxon>
        <taxon>Paraburkholderia</taxon>
    </lineage>
</organism>
<dbReference type="PANTHER" id="PTHR30579">
    <property type="entry name" value="TRANSCRIPTIONAL REGULATOR"/>
    <property type="match status" value="1"/>
</dbReference>
<evidence type="ECO:0000256" key="4">
    <source>
        <dbReference type="ARBA" id="ARBA00023163"/>
    </source>
</evidence>
<dbReference type="RefSeq" id="WP_342959306.1">
    <property type="nucleotide sequence ID" value="NZ_JAZHFZ010000030.1"/>
</dbReference>
<dbReference type="NCBIfam" id="NF002964">
    <property type="entry name" value="PRK03635.1"/>
    <property type="match status" value="1"/>
</dbReference>
<keyword evidence="3" id="KW-0238">DNA-binding</keyword>
<protein>
    <submittedName>
        <fullName evidence="6">HTH-type transcriptional regulator ArgP</fullName>
    </submittedName>
</protein>
<keyword evidence="4" id="KW-0804">Transcription</keyword>
<proteinExistence type="inferred from homology"/>
<evidence type="ECO:0000313" key="6">
    <source>
        <dbReference type="EMBL" id="MEM5343692.1"/>
    </source>
</evidence>
<keyword evidence="7" id="KW-1185">Reference proteome</keyword>
<dbReference type="SUPFAM" id="SSF53850">
    <property type="entry name" value="Periplasmic binding protein-like II"/>
    <property type="match status" value="1"/>
</dbReference>
<dbReference type="InterPro" id="IPR017685">
    <property type="entry name" value="ArgP"/>
</dbReference>
<dbReference type="Pfam" id="PF00126">
    <property type="entry name" value="HTH_1"/>
    <property type="match status" value="1"/>
</dbReference>
<reference evidence="6 7" key="1">
    <citation type="submission" date="2024-01" db="EMBL/GenBank/DDBJ databases">
        <title>The diversity of rhizobia nodulating Mimosa spp. in eleven states of Brazil covering several biomes is determined by host plant, location, and edaphic factors.</title>
        <authorList>
            <person name="Rouws L."/>
            <person name="Barauna A."/>
            <person name="Beukes C."/>
            <person name="De Faria S.M."/>
            <person name="Gross E."/>
            <person name="Dos Reis Junior F.B."/>
            <person name="Simon M."/>
            <person name="Maluk M."/>
            <person name="Odee D.W."/>
            <person name="Kenicer G."/>
            <person name="Young J.P.W."/>
            <person name="Reis V.M."/>
            <person name="Zilli J."/>
            <person name="James E.K."/>
        </authorList>
    </citation>
    <scope>NUCLEOTIDE SEQUENCE [LARGE SCALE GENOMIC DNA]</scope>
    <source>
        <strain evidence="6 7">JPY530</strain>
    </source>
</reference>